<sequence length="230" mass="24999">MVDDEIVAAWGRIEAALGRVLPAALELLPGPADGAAVEAVEAALQKALPEDFKASLLVHNGTTWGMPSPMPLYQLYGTDDLVGRTREWWDCADPDPELDEPGAWAHHIDEGSLHLRGAVRPVVGGERTVLIGDLNGDVLWYLDLDPAPGGTVGQVVRVDVECAMWDVLAPSWRQLLLDYAAELERDAAGEPTTLDIDARTGPTCDWGVKDRIKGHRPAWLRDVAAREPYA</sequence>
<dbReference type="Pfam" id="PF09346">
    <property type="entry name" value="SMI1_KNR4"/>
    <property type="match status" value="1"/>
</dbReference>
<dbReference type="SMART" id="SM00860">
    <property type="entry name" value="SMI1_KNR4"/>
    <property type="match status" value="1"/>
</dbReference>
<protein>
    <recommendedName>
        <fullName evidence="1">Knr4/Smi1-like domain-containing protein</fullName>
    </recommendedName>
</protein>
<dbReference type="RefSeq" id="WP_344499443.1">
    <property type="nucleotide sequence ID" value="NZ_BAAAQD010000001.1"/>
</dbReference>
<dbReference type="InterPro" id="IPR018958">
    <property type="entry name" value="Knr4/Smi1-like_dom"/>
</dbReference>
<feature type="domain" description="Knr4/Smi1-like" evidence="1">
    <location>
        <begin position="31"/>
        <end position="178"/>
    </location>
</feature>
<accession>A0ABN1ZLE7</accession>
<dbReference type="SUPFAM" id="SSF160631">
    <property type="entry name" value="SMI1/KNR4-like"/>
    <property type="match status" value="1"/>
</dbReference>
<keyword evidence="3" id="KW-1185">Reference proteome</keyword>
<dbReference type="EMBL" id="BAAAQD010000001">
    <property type="protein sequence ID" value="GAA1500719.1"/>
    <property type="molecule type" value="Genomic_DNA"/>
</dbReference>
<name>A0ABN1ZLE7_9ACTN</name>
<organism evidence="2 3">
    <name type="scientific">Dactylosporangium maewongense</name>
    <dbReference type="NCBI Taxonomy" id="634393"/>
    <lineage>
        <taxon>Bacteria</taxon>
        <taxon>Bacillati</taxon>
        <taxon>Actinomycetota</taxon>
        <taxon>Actinomycetes</taxon>
        <taxon>Micromonosporales</taxon>
        <taxon>Micromonosporaceae</taxon>
        <taxon>Dactylosporangium</taxon>
    </lineage>
</organism>
<evidence type="ECO:0000313" key="3">
    <source>
        <dbReference type="Proteomes" id="UP001501470"/>
    </source>
</evidence>
<gene>
    <name evidence="2" type="ORF">GCM10009827_007320</name>
</gene>
<proteinExistence type="predicted"/>
<dbReference type="InterPro" id="IPR037883">
    <property type="entry name" value="Knr4/Smi1-like_sf"/>
</dbReference>
<dbReference type="Gene3D" id="3.40.1580.10">
    <property type="entry name" value="SMI1/KNR4-like"/>
    <property type="match status" value="1"/>
</dbReference>
<comment type="caution">
    <text evidence="2">The sequence shown here is derived from an EMBL/GenBank/DDBJ whole genome shotgun (WGS) entry which is preliminary data.</text>
</comment>
<evidence type="ECO:0000259" key="1">
    <source>
        <dbReference type="SMART" id="SM00860"/>
    </source>
</evidence>
<dbReference type="Proteomes" id="UP001501470">
    <property type="component" value="Unassembled WGS sequence"/>
</dbReference>
<reference evidence="2 3" key="1">
    <citation type="journal article" date="2019" name="Int. J. Syst. Evol. Microbiol.">
        <title>The Global Catalogue of Microorganisms (GCM) 10K type strain sequencing project: providing services to taxonomists for standard genome sequencing and annotation.</title>
        <authorList>
            <consortium name="The Broad Institute Genomics Platform"/>
            <consortium name="The Broad Institute Genome Sequencing Center for Infectious Disease"/>
            <person name="Wu L."/>
            <person name="Ma J."/>
        </authorList>
    </citation>
    <scope>NUCLEOTIDE SEQUENCE [LARGE SCALE GENOMIC DNA]</scope>
    <source>
        <strain evidence="2 3">JCM 15933</strain>
    </source>
</reference>
<evidence type="ECO:0000313" key="2">
    <source>
        <dbReference type="EMBL" id="GAA1500719.1"/>
    </source>
</evidence>